<sequence>MAADAHDRKRNTEKMEESEGLLCKGTCSSTKSEKCKKRRKYIYFDLLLFLLPSMNDRPTSSNTAPIENTNDNV</sequence>
<accession>A0A9P0PGG7</accession>
<gene>
    <name evidence="2" type="ORF">ACAOBT_LOCUS16269</name>
</gene>
<evidence type="ECO:0000256" key="1">
    <source>
        <dbReference type="SAM" id="MobiDB-lite"/>
    </source>
</evidence>
<dbReference type="AlphaFoldDB" id="A0A9P0PGG7"/>
<reference evidence="2" key="1">
    <citation type="submission" date="2022-03" db="EMBL/GenBank/DDBJ databases">
        <authorList>
            <person name="Sayadi A."/>
        </authorList>
    </citation>
    <scope>NUCLEOTIDE SEQUENCE</scope>
</reference>
<feature type="region of interest" description="Disordered" evidence="1">
    <location>
        <begin position="1"/>
        <end position="20"/>
    </location>
</feature>
<evidence type="ECO:0000313" key="2">
    <source>
        <dbReference type="EMBL" id="CAH1984718.1"/>
    </source>
</evidence>
<organism evidence="2 3">
    <name type="scientific">Acanthoscelides obtectus</name>
    <name type="common">Bean weevil</name>
    <name type="synonym">Bruchus obtectus</name>
    <dbReference type="NCBI Taxonomy" id="200917"/>
    <lineage>
        <taxon>Eukaryota</taxon>
        <taxon>Metazoa</taxon>
        <taxon>Ecdysozoa</taxon>
        <taxon>Arthropoda</taxon>
        <taxon>Hexapoda</taxon>
        <taxon>Insecta</taxon>
        <taxon>Pterygota</taxon>
        <taxon>Neoptera</taxon>
        <taxon>Endopterygota</taxon>
        <taxon>Coleoptera</taxon>
        <taxon>Polyphaga</taxon>
        <taxon>Cucujiformia</taxon>
        <taxon>Chrysomeloidea</taxon>
        <taxon>Chrysomelidae</taxon>
        <taxon>Bruchinae</taxon>
        <taxon>Bruchini</taxon>
        <taxon>Acanthoscelides</taxon>
    </lineage>
</organism>
<feature type="compositionally biased region" description="Basic and acidic residues" evidence="1">
    <location>
        <begin position="1"/>
        <end position="17"/>
    </location>
</feature>
<keyword evidence="3" id="KW-1185">Reference proteome</keyword>
<proteinExistence type="predicted"/>
<dbReference type="Proteomes" id="UP001152888">
    <property type="component" value="Unassembled WGS sequence"/>
</dbReference>
<name>A0A9P0PGG7_ACAOB</name>
<comment type="caution">
    <text evidence="2">The sequence shown here is derived from an EMBL/GenBank/DDBJ whole genome shotgun (WGS) entry which is preliminary data.</text>
</comment>
<protein>
    <submittedName>
        <fullName evidence="2">Uncharacterized protein</fullName>
    </submittedName>
</protein>
<evidence type="ECO:0000313" key="3">
    <source>
        <dbReference type="Proteomes" id="UP001152888"/>
    </source>
</evidence>
<dbReference type="EMBL" id="CAKOFQ010006961">
    <property type="protein sequence ID" value="CAH1984718.1"/>
    <property type="molecule type" value="Genomic_DNA"/>
</dbReference>